<feature type="domain" description="NAD-dependent epimerase/dehydratase" evidence="2">
    <location>
        <begin position="3"/>
        <end position="211"/>
    </location>
</feature>
<evidence type="ECO:0000259" key="2">
    <source>
        <dbReference type="Pfam" id="PF01370"/>
    </source>
</evidence>
<dbReference type="Proteomes" id="UP001527882">
    <property type="component" value="Unassembled WGS sequence"/>
</dbReference>
<evidence type="ECO:0000313" key="3">
    <source>
        <dbReference type="EMBL" id="MCZ8513516.1"/>
    </source>
</evidence>
<dbReference type="SUPFAM" id="SSF51735">
    <property type="entry name" value="NAD(P)-binding Rossmann-fold domains"/>
    <property type="match status" value="1"/>
</dbReference>
<dbReference type="Gene3D" id="3.40.50.720">
    <property type="entry name" value="NAD(P)-binding Rossmann-like Domain"/>
    <property type="match status" value="1"/>
</dbReference>
<keyword evidence="4" id="KW-1185">Reference proteome</keyword>
<reference evidence="3 4" key="1">
    <citation type="submission" date="2022-12" db="EMBL/GenBank/DDBJ databases">
        <title>Draft genome sequence of Paenibacillus sp. dW9.</title>
        <authorList>
            <person name="Choi E.-W."/>
            <person name="Kim D.-U."/>
        </authorList>
    </citation>
    <scope>NUCLEOTIDE SEQUENCE [LARGE SCALE GENOMIC DNA]</scope>
    <source>
        <strain evidence="4">dW9</strain>
    </source>
</reference>
<dbReference type="InterPro" id="IPR001509">
    <property type="entry name" value="Epimerase_deHydtase"/>
</dbReference>
<proteinExistence type="inferred from homology"/>
<dbReference type="PANTHER" id="PTHR43000">
    <property type="entry name" value="DTDP-D-GLUCOSE 4,6-DEHYDRATASE-RELATED"/>
    <property type="match status" value="1"/>
</dbReference>
<organism evidence="3 4">
    <name type="scientific">Paenibacillus gyeongsangnamensis</name>
    <dbReference type="NCBI Taxonomy" id="3388067"/>
    <lineage>
        <taxon>Bacteria</taxon>
        <taxon>Bacillati</taxon>
        <taxon>Bacillota</taxon>
        <taxon>Bacilli</taxon>
        <taxon>Bacillales</taxon>
        <taxon>Paenibacillaceae</taxon>
        <taxon>Paenibacillus</taxon>
    </lineage>
</organism>
<name>A0ABT4Q9Q2_9BACL</name>
<evidence type="ECO:0000313" key="4">
    <source>
        <dbReference type="Proteomes" id="UP001527882"/>
    </source>
</evidence>
<evidence type="ECO:0000256" key="1">
    <source>
        <dbReference type="ARBA" id="ARBA00007637"/>
    </source>
</evidence>
<protein>
    <submittedName>
        <fullName evidence="3">NAD-dependent epimerase/dehydratase family protein</fullName>
    </submittedName>
</protein>
<comment type="caution">
    <text evidence="3">The sequence shown here is derived from an EMBL/GenBank/DDBJ whole genome shotgun (WGS) entry which is preliminary data.</text>
</comment>
<dbReference type="InterPro" id="IPR036291">
    <property type="entry name" value="NAD(P)-bd_dom_sf"/>
</dbReference>
<dbReference type="Pfam" id="PF01370">
    <property type="entry name" value="Epimerase"/>
    <property type="match status" value="1"/>
</dbReference>
<comment type="similarity">
    <text evidence="1">Belongs to the NAD(P)-dependent epimerase/dehydratase family.</text>
</comment>
<accession>A0ABT4Q9Q2</accession>
<dbReference type="EMBL" id="JAQAGZ010000008">
    <property type="protein sequence ID" value="MCZ8513516.1"/>
    <property type="molecule type" value="Genomic_DNA"/>
</dbReference>
<gene>
    <name evidence="3" type="ORF">O9H85_13950</name>
</gene>
<sequence>MRVLILGGTGVISRCIADQLLDAGHQPVLFNRGSRKQLFSREMEWIIGDKTKPESFRQLMAGQRFDAVIDMISFNAADAAQTVETFRDKTGQLIFCSSTAAYKRPFRTIPVREDEEALCDSDAFPYAYHKAEMERYLQKVIAEGTVPITIIRPSLTFGEGGVNLGVLRQNRNIVHRIQQGKPLVMFGDGTLPWSFSFAPDVARAFVGAAGNERTFGKAYHATSEELHVWDDLYLEIGRLIGHEPKLVHFSTKQLMSGKPDLFAHLYYEKSYAGLFDNSKIKQDIPGFEARMTLSEGLRMMLDWYERDNLAIDEEKNLLEDRLAETYGRWCGELKELLSN</sequence>
<dbReference type="RefSeq" id="WP_269882036.1">
    <property type="nucleotide sequence ID" value="NZ_JAQAGZ010000008.1"/>
</dbReference>